<reference evidence="2" key="1">
    <citation type="submission" date="2020-08" db="EMBL/GenBank/DDBJ databases">
        <title>Spodoptera exigua strain:BAW_Kor-Di-RS1 Genome sequencing and assembly.</title>
        <authorList>
            <person name="Kim J."/>
            <person name="Nam H.Y."/>
            <person name="Kwon M."/>
            <person name="Choi J.H."/>
            <person name="Cho S.R."/>
            <person name="Kim G.-H."/>
        </authorList>
    </citation>
    <scope>NUCLEOTIDE SEQUENCE</scope>
    <source>
        <strain evidence="2">BAW_Kor-Di-RS1</strain>
        <tissue evidence="2">Whole-body</tissue>
    </source>
</reference>
<keyword evidence="1" id="KW-0812">Transmembrane</keyword>
<name>A0A835GGM8_SPOEX</name>
<protein>
    <submittedName>
        <fullName evidence="2">Uncharacterized protein</fullName>
    </submittedName>
</protein>
<dbReference type="EMBL" id="JACKWZ010000088">
    <property type="protein sequence ID" value="KAF9416539.1"/>
    <property type="molecule type" value="Genomic_DNA"/>
</dbReference>
<gene>
    <name evidence="2" type="ORF">HW555_006114</name>
</gene>
<keyword evidence="3" id="KW-1185">Reference proteome</keyword>
<feature type="transmembrane region" description="Helical" evidence="1">
    <location>
        <begin position="101"/>
        <end position="119"/>
    </location>
</feature>
<sequence length="167" mass="19347">MCEWEWKPLFGSCVEIWRICNIILSFGCVIFSGTFGPFTSFAYILAGPGSEMATTCKSDPDYCWLMTMLNYLMWILFFASCLIICACVMQSICVIHCSMGLIVLDMLLSVFIFIQYLYYCFLYNRMCFSRKNASEDDASVLLHVFFLVIVFNLFLGSMLVFMTQYKR</sequence>
<feature type="transmembrane region" description="Helical" evidence="1">
    <location>
        <begin position="139"/>
        <end position="161"/>
    </location>
</feature>
<comment type="caution">
    <text evidence="2">The sequence shown here is derived from an EMBL/GenBank/DDBJ whole genome shotgun (WGS) entry which is preliminary data.</text>
</comment>
<dbReference type="Proteomes" id="UP000648187">
    <property type="component" value="Unassembled WGS sequence"/>
</dbReference>
<evidence type="ECO:0000313" key="3">
    <source>
        <dbReference type="Proteomes" id="UP000648187"/>
    </source>
</evidence>
<feature type="non-terminal residue" evidence="2">
    <location>
        <position position="1"/>
    </location>
</feature>
<dbReference type="AlphaFoldDB" id="A0A835GGM8"/>
<evidence type="ECO:0000256" key="1">
    <source>
        <dbReference type="SAM" id="Phobius"/>
    </source>
</evidence>
<organism evidence="2 3">
    <name type="scientific">Spodoptera exigua</name>
    <name type="common">Beet armyworm</name>
    <name type="synonym">Noctua fulgens</name>
    <dbReference type="NCBI Taxonomy" id="7107"/>
    <lineage>
        <taxon>Eukaryota</taxon>
        <taxon>Metazoa</taxon>
        <taxon>Ecdysozoa</taxon>
        <taxon>Arthropoda</taxon>
        <taxon>Hexapoda</taxon>
        <taxon>Insecta</taxon>
        <taxon>Pterygota</taxon>
        <taxon>Neoptera</taxon>
        <taxon>Endopterygota</taxon>
        <taxon>Lepidoptera</taxon>
        <taxon>Glossata</taxon>
        <taxon>Ditrysia</taxon>
        <taxon>Noctuoidea</taxon>
        <taxon>Noctuidae</taxon>
        <taxon>Amphipyrinae</taxon>
        <taxon>Spodoptera</taxon>
    </lineage>
</organism>
<evidence type="ECO:0000313" key="2">
    <source>
        <dbReference type="EMBL" id="KAF9416539.1"/>
    </source>
</evidence>
<keyword evidence="1" id="KW-0472">Membrane</keyword>
<feature type="transmembrane region" description="Helical" evidence="1">
    <location>
        <begin position="21"/>
        <end position="44"/>
    </location>
</feature>
<feature type="transmembrane region" description="Helical" evidence="1">
    <location>
        <begin position="64"/>
        <end position="89"/>
    </location>
</feature>
<keyword evidence="1" id="KW-1133">Transmembrane helix</keyword>
<proteinExistence type="predicted"/>
<accession>A0A835GGM8</accession>